<reference evidence="1 2" key="1">
    <citation type="submission" date="2023-07" db="EMBL/GenBank/DDBJ databases">
        <title>Genomic Encyclopedia of Type Strains, Phase IV (KMG-IV): sequencing the most valuable type-strain genomes for metagenomic binning, comparative biology and taxonomic classification.</title>
        <authorList>
            <person name="Goeker M."/>
        </authorList>
    </citation>
    <scope>NUCLEOTIDE SEQUENCE [LARGE SCALE GENOMIC DNA]</scope>
    <source>
        <strain evidence="1 2">DSM 19562</strain>
    </source>
</reference>
<dbReference type="EMBL" id="JAUSVV010000013">
    <property type="protein sequence ID" value="MDQ0444555.1"/>
    <property type="molecule type" value="Genomic_DNA"/>
</dbReference>
<dbReference type="Proteomes" id="UP001236369">
    <property type="component" value="Unassembled WGS sequence"/>
</dbReference>
<keyword evidence="2" id="KW-1185">Reference proteome</keyword>
<gene>
    <name evidence="1" type="ORF">QO016_004068</name>
</gene>
<evidence type="ECO:0000313" key="2">
    <source>
        <dbReference type="Proteomes" id="UP001236369"/>
    </source>
</evidence>
<evidence type="ECO:0000313" key="1">
    <source>
        <dbReference type="EMBL" id="MDQ0444555.1"/>
    </source>
</evidence>
<dbReference type="RefSeq" id="WP_238252898.1">
    <property type="nucleotide sequence ID" value="NZ_BPQX01000063.1"/>
</dbReference>
<name>A0ABU0HQH1_9HYPH</name>
<accession>A0ABU0HQH1</accession>
<protein>
    <submittedName>
        <fullName evidence="1">Uncharacterized protein</fullName>
    </submittedName>
</protein>
<sequence>MLNDTDKAQEIQRIREAAMYRLRTEGVAVAVQTLIEISGDRTAPKNARVVASRTLGEMNGLGGLDALGIEKPLSEMTRAELSAAKDRAIAYLAELERPPVIEGIAIEVQDGEAGEPPELGLFD</sequence>
<proteinExistence type="predicted"/>
<organism evidence="1 2">
    <name type="scientific">Methylobacterium persicinum</name>
    <dbReference type="NCBI Taxonomy" id="374426"/>
    <lineage>
        <taxon>Bacteria</taxon>
        <taxon>Pseudomonadati</taxon>
        <taxon>Pseudomonadota</taxon>
        <taxon>Alphaproteobacteria</taxon>
        <taxon>Hyphomicrobiales</taxon>
        <taxon>Methylobacteriaceae</taxon>
        <taxon>Methylobacterium</taxon>
    </lineage>
</organism>
<comment type="caution">
    <text evidence="1">The sequence shown here is derived from an EMBL/GenBank/DDBJ whole genome shotgun (WGS) entry which is preliminary data.</text>
</comment>